<keyword evidence="2" id="KW-1185">Reference proteome</keyword>
<protein>
    <submittedName>
        <fullName evidence="1">Uncharacterized protein</fullName>
    </submittedName>
</protein>
<name>A0ABR7WKK0_9SPHI</name>
<dbReference type="EMBL" id="JACWMY010000001">
    <property type="protein sequence ID" value="MBD1362628.1"/>
    <property type="molecule type" value="Genomic_DNA"/>
</dbReference>
<sequence length="141" mass="15979">MGKLFSEAEEELDETMKSYLHVLLGIAKKEGSPFIKYSPKGGTITLGYEMLDNQVRNLSRMRGWVSAKRINSAYSSGFTVSKIKGSPVLASVFIWCQRYCGIMVHVLKLSVRRAAFEISFSDGMRRFDIYKITVSPIRLLQ</sequence>
<accession>A0ABR7WKK0</accession>
<evidence type="ECO:0000313" key="2">
    <source>
        <dbReference type="Proteomes" id="UP000606600"/>
    </source>
</evidence>
<dbReference type="Proteomes" id="UP000606600">
    <property type="component" value="Unassembled WGS sequence"/>
</dbReference>
<gene>
    <name evidence="1" type="ORF">IDJ77_02295</name>
</gene>
<reference evidence="1 2" key="1">
    <citation type="submission" date="2020-09" db="EMBL/GenBank/DDBJ databases">
        <title>Novel species of Mucilaginibacter isolated from a glacier on the Tibetan Plateau.</title>
        <authorList>
            <person name="Liu Q."/>
            <person name="Xin Y.-H."/>
        </authorList>
    </citation>
    <scope>NUCLEOTIDE SEQUENCE [LARGE SCALE GENOMIC DNA]</scope>
    <source>
        <strain evidence="1 2">ZT4R22</strain>
    </source>
</reference>
<proteinExistence type="predicted"/>
<evidence type="ECO:0000313" key="1">
    <source>
        <dbReference type="EMBL" id="MBD1362628.1"/>
    </source>
</evidence>
<comment type="caution">
    <text evidence="1">The sequence shown here is derived from an EMBL/GenBank/DDBJ whole genome shotgun (WGS) entry which is preliminary data.</text>
</comment>
<organism evidence="1 2">
    <name type="scientific">Mucilaginibacter pankratovii</name>
    <dbReference type="NCBI Taxonomy" id="2772110"/>
    <lineage>
        <taxon>Bacteria</taxon>
        <taxon>Pseudomonadati</taxon>
        <taxon>Bacteroidota</taxon>
        <taxon>Sphingobacteriia</taxon>
        <taxon>Sphingobacteriales</taxon>
        <taxon>Sphingobacteriaceae</taxon>
        <taxon>Mucilaginibacter</taxon>
    </lineage>
</organism>